<dbReference type="RefSeq" id="WP_214537447.1">
    <property type="nucleotide sequence ID" value="NZ_JAHFVK010000002.1"/>
</dbReference>
<dbReference type="InterPro" id="IPR042257">
    <property type="entry name" value="DGOK_C"/>
</dbReference>
<dbReference type="Gene3D" id="3.30.420.300">
    <property type="entry name" value="2-keto-3-deoxy-galactonokinase, substrate binding domain"/>
    <property type="match status" value="1"/>
</dbReference>
<proteinExistence type="predicted"/>
<dbReference type="EMBL" id="JAHFVK010000002">
    <property type="protein sequence ID" value="MBT2135781.1"/>
    <property type="molecule type" value="Genomic_DNA"/>
</dbReference>
<keyword evidence="2" id="KW-1185">Reference proteome</keyword>
<dbReference type="Gene3D" id="3.30.420.310">
    <property type="entry name" value="2-keto-3-deoxy-galactonokinase, C-terminal domain"/>
    <property type="match status" value="1"/>
</dbReference>
<dbReference type="Proteomes" id="UP000811255">
    <property type="component" value="Unassembled WGS sequence"/>
</dbReference>
<evidence type="ECO:0000313" key="2">
    <source>
        <dbReference type="Proteomes" id="UP000811255"/>
    </source>
</evidence>
<evidence type="ECO:0000313" key="1">
    <source>
        <dbReference type="EMBL" id="MBT2135781.1"/>
    </source>
</evidence>
<name>A0ABS5W8D3_9SPHN</name>
<gene>
    <name evidence="1" type="ORF">KK137_15690</name>
</gene>
<accession>A0ABS5W8D3</accession>
<protein>
    <submittedName>
        <fullName evidence="1">2-dehydro-3-deoxygalactonokinase</fullName>
    </submittedName>
</protein>
<reference evidence="1 2" key="1">
    <citation type="submission" date="2021-05" db="EMBL/GenBank/DDBJ databases">
        <title>Croceibacterium sp. LX-88 genome sequence.</title>
        <authorList>
            <person name="Luo X."/>
        </authorList>
    </citation>
    <scope>NUCLEOTIDE SEQUENCE [LARGE SCALE GENOMIC DNA]</scope>
    <source>
        <strain evidence="1 2">LX-88</strain>
    </source>
</reference>
<sequence length="301" mass="31414">MTAHSVILGDWGGTRLRLWLRQGGATIAASEAPGLLVANESPEQILRHALGSLGVTAPLPIVLCGMAGAREGLAEAGYVPCPGNVDQWVGAAVETSLDGFPITILPGFSNRDGGGRPDVMRGEEAQVFGALTMRHAGANGPTEMVLPGTHSKWVRVEDCSISHFATCPTGELHASLLGSSLAPRERQTHSRSHADGFSTGVARAFDGVPLMASLFEARAARVLDHRDGDWSAGFLSGLLIGSEIAAMAPSCALNAVPLLVGSDDLVRRYRSAFAKYGLDCQTADGETCALIGLEIAYAQLG</sequence>
<dbReference type="InterPro" id="IPR042258">
    <property type="entry name" value="DGOK_N"/>
</dbReference>
<comment type="caution">
    <text evidence="1">The sequence shown here is derived from an EMBL/GenBank/DDBJ whole genome shotgun (WGS) entry which is preliminary data.</text>
</comment>
<organism evidence="1 2">
    <name type="scientific">Croceibacterium selenioxidans</name>
    <dbReference type="NCBI Taxonomy" id="2838833"/>
    <lineage>
        <taxon>Bacteria</taxon>
        <taxon>Pseudomonadati</taxon>
        <taxon>Pseudomonadota</taxon>
        <taxon>Alphaproteobacteria</taxon>
        <taxon>Sphingomonadales</taxon>
        <taxon>Erythrobacteraceae</taxon>
        <taxon>Croceibacterium</taxon>
    </lineage>
</organism>
<dbReference type="Pfam" id="PF05035">
    <property type="entry name" value="DGOK"/>
    <property type="match status" value="1"/>
</dbReference>
<dbReference type="InterPro" id="IPR007729">
    <property type="entry name" value="DGOK"/>
</dbReference>